<dbReference type="Pfam" id="PF00005">
    <property type="entry name" value="ABC_tran"/>
    <property type="match status" value="1"/>
</dbReference>
<dbReference type="GO" id="GO:0005886">
    <property type="term" value="C:plasma membrane"/>
    <property type="evidence" value="ECO:0007669"/>
    <property type="project" value="TreeGrafter"/>
</dbReference>
<dbReference type="KEGG" id="abo:ABO_1674"/>
<dbReference type="InterPro" id="IPR015854">
    <property type="entry name" value="ABC_transpr_LolD-like"/>
</dbReference>
<evidence type="ECO:0000256" key="1">
    <source>
        <dbReference type="ARBA" id="ARBA00022741"/>
    </source>
</evidence>
<evidence type="ECO:0000313" key="5">
    <source>
        <dbReference type="Proteomes" id="UP000008871"/>
    </source>
</evidence>
<keyword evidence="2 4" id="KW-0067">ATP-binding</keyword>
<accession>Q0VNX6</accession>
<dbReference type="PANTHER" id="PTHR24220:SF611">
    <property type="entry name" value="ATP-BINDING COMPONENT OF ABC TRANSPORTER-RELATED"/>
    <property type="match status" value="1"/>
</dbReference>
<feature type="domain" description="ABC transporter" evidence="3">
    <location>
        <begin position="5"/>
        <end position="231"/>
    </location>
</feature>
<dbReference type="GO" id="GO:0016887">
    <property type="term" value="F:ATP hydrolysis activity"/>
    <property type="evidence" value="ECO:0007669"/>
    <property type="project" value="InterPro"/>
</dbReference>
<dbReference type="eggNOG" id="COG1136">
    <property type="taxonomic scope" value="Bacteria"/>
</dbReference>
<name>Q0VNX6_ALCBS</name>
<dbReference type="AlphaFoldDB" id="Q0VNX6"/>
<dbReference type="PROSITE" id="PS50893">
    <property type="entry name" value="ABC_TRANSPORTER_2"/>
    <property type="match status" value="1"/>
</dbReference>
<dbReference type="EMBL" id="AM286690">
    <property type="protein sequence ID" value="CAL17122.1"/>
    <property type="molecule type" value="Genomic_DNA"/>
</dbReference>
<protein>
    <submittedName>
        <fullName evidence="4">ABC transporter, ATP-binding protein, putative</fullName>
    </submittedName>
</protein>
<keyword evidence="5" id="KW-1185">Reference proteome</keyword>
<proteinExistence type="predicted"/>
<dbReference type="PANTHER" id="PTHR24220">
    <property type="entry name" value="IMPORT ATP-BINDING PROTEIN"/>
    <property type="match status" value="1"/>
</dbReference>
<dbReference type="GO" id="GO:0005524">
    <property type="term" value="F:ATP binding"/>
    <property type="evidence" value="ECO:0007669"/>
    <property type="project" value="UniProtKB-KW"/>
</dbReference>
<evidence type="ECO:0000259" key="3">
    <source>
        <dbReference type="PROSITE" id="PS50893"/>
    </source>
</evidence>
<dbReference type="SMART" id="SM00382">
    <property type="entry name" value="AAA"/>
    <property type="match status" value="1"/>
</dbReference>
<reference evidence="4 5" key="1">
    <citation type="journal article" date="2006" name="Nat. Biotechnol.">
        <title>Genome sequence of the ubiquitous hydrocarbon-degrading marine bacterium Alcanivorax borkumensis.</title>
        <authorList>
            <person name="Schneiker S."/>
            <person name="Martins dos Santos V.A.P."/>
            <person name="Bartels D."/>
            <person name="Bekel T."/>
            <person name="Brecht M."/>
            <person name="Buhrmester J."/>
            <person name="Chernikova T.N."/>
            <person name="Denaro R."/>
            <person name="Ferrer M."/>
            <person name="Gertler C."/>
            <person name="Goesmann A."/>
            <person name="Golyshina O.V."/>
            <person name="Kaminski F."/>
            <person name="Khachane A.N."/>
            <person name="Lang S."/>
            <person name="Linke B."/>
            <person name="McHardy A.C."/>
            <person name="Meyer F."/>
            <person name="Nechitaylo T."/>
            <person name="Puehler A."/>
            <person name="Regenhardt D."/>
            <person name="Rupp O."/>
            <person name="Sabirova J.S."/>
            <person name="Selbitschka W."/>
            <person name="Yakimov M.M."/>
            <person name="Timmis K.N."/>
            <person name="Vorhoelter F.-J."/>
            <person name="Weidner S."/>
            <person name="Kaiser O."/>
            <person name="Golyshin P.N."/>
        </authorList>
    </citation>
    <scope>NUCLEOTIDE SEQUENCE [LARGE SCALE GENOMIC DNA]</scope>
    <source>
        <strain evidence="5">ATCC 700651 / DSM 11573 / NCIMB 13689 / SK2</strain>
    </source>
</reference>
<dbReference type="RefSeq" id="WP_011588955.1">
    <property type="nucleotide sequence ID" value="NC_008260.1"/>
</dbReference>
<dbReference type="InterPro" id="IPR003593">
    <property type="entry name" value="AAA+_ATPase"/>
</dbReference>
<dbReference type="InterPro" id="IPR027417">
    <property type="entry name" value="P-loop_NTPase"/>
</dbReference>
<evidence type="ECO:0000313" key="4">
    <source>
        <dbReference type="EMBL" id="CAL17122.1"/>
    </source>
</evidence>
<dbReference type="InterPro" id="IPR003439">
    <property type="entry name" value="ABC_transporter-like_ATP-bd"/>
</dbReference>
<dbReference type="SUPFAM" id="SSF52540">
    <property type="entry name" value="P-loop containing nucleoside triphosphate hydrolases"/>
    <property type="match status" value="1"/>
</dbReference>
<gene>
    <name evidence="4" type="ordered locus">ABO_1674</name>
</gene>
<keyword evidence="1" id="KW-0547">Nucleotide-binding</keyword>
<organism evidence="4 5">
    <name type="scientific">Alcanivorax borkumensis (strain ATCC 700651 / DSM 11573 / NCIMB 13689 / SK2)</name>
    <dbReference type="NCBI Taxonomy" id="393595"/>
    <lineage>
        <taxon>Bacteria</taxon>
        <taxon>Pseudomonadati</taxon>
        <taxon>Pseudomonadota</taxon>
        <taxon>Gammaproteobacteria</taxon>
        <taxon>Oceanospirillales</taxon>
        <taxon>Alcanivoracaceae</taxon>
        <taxon>Alcanivorax</taxon>
    </lineage>
</organism>
<dbReference type="GO" id="GO:0022857">
    <property type="term" value="F:transmembrane transporter activity"/>
    <property type="evidence" value="ECO:0007669"/>
    <property type="project" value="TreeGrafter"/>
</dbReference>
<dbReference type="Proteomes" id="UP000008871">
    <property type="component" value="Chromosome"/>
</dbReference>
<dbReference type="STRING" id="393595.ABO_1674"/>
<dbReference type="HOGENOM" id="CLU_000604_1_22_6"/>
<evidence type="ECO:0000256" key="2">
    <source>
        <dbReference type="ARBA" id="ARBA00022840"/>
    </source>
</evidence>
<sequence>MGLVLELNELEYRHPGDLRAFLQVPHFSLQAGERVLLHGPSGCGKSTLLSLITGIRPVQRGRIHIAGQPFSSLPQRRRDAFRADHLGVIFQAFNLLPYLNAVDNVCLAAGFSRQRCDREGIRSKAHRQSTARALLARLGLDDSTVTLPAWQLSFGQQQRVAAARALFGKPDLIIADEPTSALDNHSRDILLTLLCELCEQSGSALLMVSHDKQVGDHFQRSVDFAHLAGEANHAS</sequence>
<dbReference type="Gene3D" id="3.40.50.300">
    <property type="entry name" value="P-loop containing nucleotide triphosphate hydrolases"/>
    <property type="match status" value="1"/>
</dbReference>